<evidence type="ECO:0000256" key="1">
    <source>
        <dbReference type="SAM" id="Phobius"/>
    </source>
</evidence>
<feature type="transmembrane region" description="Helical" evidence="1">
    <location>
        <begin position="57"/>
        <end position="74"/>
    </location>
</feature>
<evidence type="ECO:0000313" key="2">
    <source>
        <dbReference type="EMBL" id="MBE1456541.1"/>
    </source>
</evidence>
<comment type="caution">
    <text evidence="2">The sequence shown here is derived from an EMBL/GenBank/DDBJ whole genome shotgun (WGS) entry which is preliminary data.</text>
</comment>
<name>A0ABR9HBZ2_9ACTN</name>
<evidence type="ECO:0008006" key="4">
    <source>
        <dbReference type="Google" id="ProtNLM"/>
    </source>
</evidence>
<sequence>MSLITVAGMFGGLFIVLAARRGRKALDRLLADERAGLASPREVALARVRQKERSLRLGQVICAFLAVLLVAVLGRAGVSGEWGGMTAYYAAVFGILLVVSALALRRVAADLAGARAGLGEPDRPRGR</sequence>
<keyword evidence="3" id="KW-1185">Reference proteome</keyword>
<protein>
    <recommendedName>
        <fullName evidence="4">SdpI/YhfL protein family protein</fullName>
    </recommendedName>
</protein>
<keyword evidence="1" id="KW-1133">Transmembrane helix</keyword>
<accession>A0ABR9HBZ2</accession>
<dbReference type="EMBL" id="JADBDY010000001">
    <property type="protein sequence ID" value="MBE1456541.1"/>
    <property type="molecule type" value="Genomic_DNA"/>
</dbReference>
<proteinExistence type="predicted"/>
<gene>
    <name evidence="2" type="ORF">H4W79_000755</name>
</gene>
<evidence type="ECO:0000313" key="3">
    <source>
        <dbReference type="Proteomes" id="UP000598217"/>
    </source>
</evidence>
<feature type="transmembrane region" description="Helical" evidence="1">
    <location>
        <begin position="86"/>
        <end position="104"/>
    </location>
</feature>
<keyword evidence="1" id="KW-0472">Membrane</keyword>
<keyword evidence="1" id="KW-0812">Transmembrane</keyword>
<reference evidence="2 3" key="1">
    <citation type="submission" date="2020-10" db="EMBL/GenBank/DDBJ databases">
        <title>Sequencing the genomes of 1000 actinobacteria strains.</title>
        <authorList>
            <person name="Klenk H.-P."/>
        </authorList>
    </citation>
    <scope>NUCLEOTIDE SEQUENCE [LARGE SCALE GENOMIC DNA]</scope>
    <source>
        <strain evidence="2 3">DSM 45157</strain>
    </source>
</reference>
<dbReference type="RefSeq" id="WP_191268405.1">
    <property type="nucleotide sequence ID" value="NZ_BMXJ01000002.1"/>
</dbReference>
<dbReference type="Proteomes" id="UP000598217">
    <property type="component" value="Unassembled WGS sequence"/>
</dbReference>
<organism evidence="2 3">
    <name type="scientific">Nocardiopsis terrae</name>
    <dbReference type="NCBI Taxonomy" id="372655"/>
    <lineage>
        <taxon>Bacteria</taxon>
        <taxon>Bacillati</taxon>
        <taxon>Actinomycetota</taxon>
        <taxon>Actinomycetes</taxon>
        <taxon>Streptosporangiales</taxon>
        <taxon>Nocardiopsidaceae</taxon>
        <taxon>Nocardiopsis</taxon>
    </lineage>
</organism>